<dbReference type="InterPro" id="IPR015421">
    <property type="entry name" value="PyrdxlP-dep_Trfase_major"/>
</dbReference>
<dbReference type="SUPFAM" id="SSF53383">
    <property type="entry name" value="PLP-dependent transferases"/>
    <property type="match status" value="1"/>
</dbReference>
<dbReference type="Proteomes" id="UP000194664">
    <property type="component" value="Unassembled WGS sequence"/>
</dbReference>
<name>A0A251X2A6_9RHOB</name>
<sequence length="393" mass="42692">MSLANGRPYLAIPGPSPLPDRVIQAMVRPSANIYEGELSQTVETIIPDLRDIARTKGKVAIYISNGHGAWEAALSNTHSRGDRVLALTTGRFGHGWSEAARGLQLDVVVEDFGQDKTVDIERVAEILSQDKDHKIKSVLAVHVDTSTGVKTDIPALRRAMDDANHPALLQVDCIATMGCDQFEMDAWGADVTLAASQKGLMTPPGLSFVWFNDRAAAARETADLATPYWDWKPRVKPELFYQHFNGTAPTHLIYPLRTALDMIKEEGLENVWARHETLARAVWAAVDAWGTVGDMRLNVADPDMRGRSVTSIYLGNGDGDRLRHWCEHQAGVTLGIGLGRAPTSDWFRIAHMGHVNAHMTLGVLAVVQSGLTALGIPHGPGALEAATQVIAKA</sequence>
<evidence type="ECO:0000313" key="8">
    <source>
        <dbReference type="Proteomes" id="UP000194664"/>
    </source>
</evidence>
<comment type="caution">
    <text evidence="7">The sequence shown here is derived from an EMBL/GenBank/DDBJ whole genome shotgun (WGS) entry which is preliminary data.</text>
</comment>
<dbReference type="FunFam" id="3.90.1150.10:FF:000204">
    <property type="entry name" value="Hypothetical aminotransferase"/>
    <property type="match status" value="1"/>
</dbReference>
<dbReference type="InterPro" id="IPR000192">
    <property type="entry name" value="Aminotrans_V_dom"/>
</dbReference>
<keyword evidence="3 5" id="KW-0663">Pyridoxal phosphate</keyword>
<evidence type="ECO:0000256" key="3">
    <source>
        <dbReference type="ARBA" id="ARBA00022898"/>
    </source>
</evidence>
<evidence type="ECO:0000313" key="7">
    <source>
        <dbReference type="EMBL" id="OUD10545.1"/>
    </source>
</evidence>
<dbReference type="AlphaFoldDB" id="A0A251X2A6"/>
<feature type="modified residue" description="N6-(pyridoxal phosphate)lysine" evidence="5">
    <location>
        <position position="198"/>
    </location>
</feature>
<organism evidence="7 8">
    <name type="scientific">Marivivens niveibacter</name>
    <dbReference type="NCBI Taxonomy" id="1930667"/>
    <lineage>
        <taxon>Bacteria</taxon>
        <taxon>Pseudomonadati</taxon>
        <taxon>Pseudomonadota</taxon>
        <taxon>Alphaproteobacteria</taxon>
        <taxon>Rhodobacterales</taxon>
        <taxon>Paracoccaceae</taxon>
        <taxon>Marivivens group</taxon>
        <taxon>Marivivens</taxon>
    </lineage>
</organism>
<dbReference type="InterPro" id="IPR015422">
    <property type="entry name" value="PyrdxlP-dep_Trfase_small"/>
</dbReference>
<dbReference type="InterPro" id="IPR024169">
    <property type="entry name" value="SP_NH2Trfase/AEP_transaminase"/>
</dbReference>
<comment type="cofactor">
    <cofactor evidence="1 5">
        <name>pyridoxal 5'-phosphate</name>
        <dbReference type="ChEBI" id="CHEBI:597326"/>
    </cofactor>
</comment>
<evidence type="ECO:0000256" key="4">
    <source>
        <dbReference type="PIRSR" id="PIRSR000524-1"/>
    </source>
</evidence>
<evidence type="ECO:0000256" key="2">
    <source>
        <dbReference type="ARBA" id="ARBA00009236"/>
    </source>
</evidence>
<dbReference type="GO" id="GO:0019265">
    <property type="term" value="P:glycine biosynthetic process, by transamination of glyoxylate"/>
    <property type="evidence" value="ECO:0007669"/>
    <property type="project" value="TreeGrafter"/>
</dbReference>
<dbReference type="Pfam" id="PF00266">
    <property type="entry name" value="Aminotran_5"/>
    <property type="match status" value="1"/>
</dbReference>
<feature type="binding site" evidence="4">
    <location>
        <position position="348"/>
    </location>
    <ligand>
        <name>substrate</name>
    </ligand>
</feature>
<proteinExistence type="inferred from homology"/>
<evidence type="ECO:0000256" key="5">
    <source>
        <dbReference type="PIRSR" id="PIRSR000524-50"/>
    </source>
</evidence>
<dbReference type="PIRSF" id="PIRSF000524">
    <property type="entry name" value="SPT"/>
    <property type="match status" value="1"/>
</dbReference>
<dbReference type="GO" id="GO:0008453">
    <property type="term" value="F:alanine-glyoxylate transaminase activity"/>
    <property type="evidence" value="ECO:0007669"/>
    <property type="project" value="TreeGrafter"/>
</dbReference>
<evidence type="ECO:0000259" key="6">
    <source>
        <dbReference type="Pfam" id="PF00266"/>
    </source>
</evidence>
<dbReference type="EMBL" id="MSPP01000001">
    <property type="protein sequence ID" value="OUD10545.1"/>
    <property type="molecule type" value="Genomic_DNA"/>
</dbReference>
<comment type="similarity">
    <text evidence="2">Belongs to the class-V pyridoxal-phosphate-dependent aminotransferase family.</text>
</comment>
<reference evidence="7 8" key="1">
    <citation type="submission" date="2016-12" db="EMBL/GenBank/DDBJ databases">
        <title>The draft genome sequence of HSLHS2.</title>
        <authorList>
            <person name="Hu D."/>
            <person name="Wang L."/>
            <person name="Shao Z."/>
        </authorList>
    </citation>
    <scope>NUCLEOTIDE SEQUENCE [LARGE SCALE GENOMIC DNA]</scope>
    <source>
        <strain evidence="7">MCCC 1A06712</strain>
    </source>
</reference>
<dbReference type="Gene3D" id="3.40.640.10">
    <property type="entry name" value="Type I PLP-dependent aspartate aminotransferase-like (Major domain)"/>
    <property type="match status" value="1"/>
</dbReference>
<dbReference type="OrthoDB" id="389074at2"/>
<dbReference type="PANTHER" id="PTHR21152">
    <property type="entry name" value="AMINOTRANSFERASE CLASS V"/>
    <property type="match status" value="1"/>
</dbReference>
<feature type="domain" description="Aminotransferase class V" evidence="6">
    <location>
        <begin position="9"/>
        <end position="339"/>
    </location>
</feature>
<dbReference type="FunFam" id="3.40.640.10:FF:000054">
    <property type="entry name" value="Serine--glyoxylate aminotransferase"/>
    <property type="match status" value="1"/>
</dbReference>
<dbReference type="GO" id="GO:0004760">
    <property type="term" value="F:L-serine-pyruvate transaminase activity"/>
    <property type="evidence" value="ECO:0007669"/>
    <property type="project" value="TreeGrafter"/>
</dbReference>
<gene>
    <name evidence="7" type="ORF">BVC71_03360</name>
</gene>
<keyword evidence="8" id="KW-1185">Reference proteome</keyword>
<dbReference type="PANTHER" id="PTHR21152:SF40">
    <property type="entry name" value="ALANINE--GLYOXYLATE AMINOTRANSFERASE"/>
    <property type="match status" value="1"/>
</dbReference>
<dbReference type="InterPro" id="IPR015424">
    <property type="entry name" value="PyrdxlP-dep_Trfase"/>
</dbReference>
<evidence type="ECO:0000256" key="1">
    <source>
        <dbReference type="ARBA" id="ARBA00001933"/>
    </source>
</evidence>
<accession>A0A251X2A6</accession>
<dbReference type="Gene3D" id="3.90.1150.10">
    <property type="entry name" value="Aspartate Aminotransferase, domain 1"/>
    <property type="match status" value="1"/>
</dbReference>
<protein>
    <submittedName>
        <fullName evidence="7">Septum site-determining protein</fullName>
    </submittedName>
</protein>
<dbReference type="RefSeq" id="WP_086450193.1">
    <property type="nucleotide sequence ID" value="NZ_MSPP01000001.1"/>
</dbReference>